<keyword evidence="3" id="KW-1185">Reference proteome</keyword>
<evidence type="ECO:0000313" key="2">
    <source>
        <dbReference type="EMBL" id="CED57887.1"/>
    </source>
</evidence>
<gene>
    <name evidence="2" type="ORF">AWOD_II_1274</name>
</gene>
<dbReference type="STRING" id="80852.AWOD_II_1274"/>
<feature type="signal peptide" evidence="1">
    <location>
        <begin position="1"/>
        <end position="23"/>
    </location>
</feature>
<dbReference type="HOGENOM" id="CLU_109341_0_0_6"/>
<proteinExistence type="predicted"/>
<organism evidence="2 3">
    <name type="scientific">Aliivibrio wodanis</name>
    <dbReference type="NCBI Taxonomy" id="80852"/>
    <lineage>
        <taxon>Bacteria</taxon>
        <taxon>Pseudomonadati</taxon>
        <taxon>Pseudomonadota</taxon>
        <taxon>Gammaproteobacteria</taxon>
        <taxon>Vibrionales</taxon>
        <taxon>Vibrionaceae</taxon>
        <taxon>Aliivibrio</taxon>
    </lineage>
</organism>
<accession>A0A090IBH3</accession>
<dbReference type="GeneID" id="28543530"/>
<dbReference type="EMBL" id="LN554847">
    <property type="protein sequence ID" value="CED57887.1"/>
    <property type="molecule type" value="Genomic_DNA"/>
</dbReference>
<sequence length="224" mass="25080">MKKLITSTLLITSILGFTATVQAADYGVALNWNTTDAEKVLDMMSEQRSAFSELIKSKEVKDMFLVESDIDGKPMGILRFVIQADSEKDVKDKLSGLPFYKEKLVSIDNIKPLGEKWLDNTPMNKNYALMFEWNADIDVMEMDRVIGIDLQRVVTLNSSGLVTSSYINTQTVKDGSTRPTYSVSIMAKDEVHARELSQQFEAVSLGYAKVDVMYLGHKINMSGL</sequence>
<evidence type="ECO:0008006" key="4">
    <source>
        <dbReference type="Google" id="ProtNLM"/>
    </source>
</evidence>
<dbReference type="OrthoDB" id="5812840at2"/>
<feature type="chain" id="PRO_5001857275" description="Lipoprotein" evidence="1">
    <location>
        <begin position="24"/>
        <end position="224"/>
    </location>
</feature>
<name>A0A090IBH3_9GAMM</name>
<evidence type="ECO:0000313" key="3">
    <source>
        <dbReference type="Proteomes" id="UP000032427"/>
    </source>
</evidence>
<reference evidence="3" key="1">
    <citation type="submission" date="2014-09" db="EMBL/GenBank/DDBJ databases">
        <authorList>
            <person name="Hjerde E."/>
        </authorList>
    </citation>
    <scope>NUCLEOTIDE SEQUENCE [LARGE SCALE GENOMIC DNA]</scope>
    <source>
        <strain evidence="3">06/09/139</strain>
    </source>
</reference>
<dbReference type="Proteomes" id="UP000032427">
    <property type="component" value="Chromosome 2"/>
</dbReference>
<keyword evidence="1" id="KW-0732">Signal</keyword>
<dbReference type="KEGG" id="awd:AWOD_II_1274"/>
<dbReference type="AlphaFoldDB" id="A0A090IBH3"/>
<evidence type="ECO:0000256" key="1">
    <source>
        <dbReference type="SAM" id="SignalP"/>
    </source>
</evidence>
<dbReference type="PATRIC" id="fig|80852.17.peg.4083"/>
<protein>
    <recommendedName>
        <fullName evidence="4">Lipoprotein</fullName>
    </recommendedName>
</protein>